<dbReference type="PANTHER" id="PTHR34987">
    <property type="entry name" value="C, PUTATIVE (AFU_ORTHOLOGUE AFUA_3G02880)-RELATED"/>
    <property type="match status" value="1"/>
</dbReference>
<dbReference type="KEGG" id="ahb:bsdtb5_24230"/>
<dbReference type="RefSeq" id="WP_271712273.1">
    <property type="nucleotide sequence ID" value="NZ_AP024169.1"/>
</dbReference>
<protein>
    <recommendedName>
        <fullName evidence="5">Alpha-L-rhamnosidase</fullName>
    </recommendedName>
</protein>
<dbReference type="InterPro" id="IPR035398">
    <property type="entry name" value="Bac_rhamnosid_C"/>
</dbReference>
<proteinExistence type="predicted"/>
<feature type="domain" description="Alpha-L-rhamnosidase C-terminal" evidence="2">
    <location>
        <begin position="706"/>
        <end position="762"/>
    </location>
</feature>
<dbReference type="InterPro" id="IPR008928">
    <property type="entry name" value="6-hairpin_glycosidase_sf"/>
</dbReference>
<dbReference type="EMBL" id="AP024169">
    <property type="protein sequence ID" value="BCN31128.1"/>
    <property type="molecule type" value="Genomic_DNA"/>
</dbReference>
<evidence type="ECO:0000259" key="2">
    <source>
        <dbReference type="Pfam" id="PF17390"/>
    </source>
</evidence>
<dbReference type="InterPro" id="IPR035396">
    <property type="entry name" value="Bac_rhamnosid6H"/>
</dbReference>
<dbReference type="SUPFAM" id="SSF48208">
    <property type="entry name" value="Six-hairpin glycosidases"/>
    <property type="match status" value="1"/>
</dbReference>
<dbReference type="AlphaFoldDB" id="A0A7R7ICU7"/>
<feature type="domain" description="Alpha-L-rhamnosidase six-hairpin glycosidase" evidence="1">
    <location>
        <begin position="372"/>
        <end position="694"/>
    </location>
</feature>
<accession>A0A7R7ICU7</accession>
<dbReference type="PANTHER" id="PTHR34987:SF2">
    <property type="entry name" value="B, PUTATIVE (AFU_ORTHOLOGUE AFUA_7G05040)-RELATED"/>
    <property type="match status" value="1"/>
</dbReference>
<dbReference type="Gene3D" id="2.60.420.10">
    <property type="entry name" value="Maltose phosphorylase, domain 3"/>
    <property type="match status" value="1"/>
</dbReference>
<evidence type="ECO:0008006" key="5">
    <source>
        <dbReference type="Google" id="ProtNLM"/>
    </source>
</evidence>
<keyword evidence="4" id="KW-1185">Reference proteome</keyword>
<dbReference type="InterPro" id="IPR008979">
    <property type="entry name" value="Galactose-bd-like_sf"/>
</dbReference>
<dbReference type="SUPFAM" id="SSF49785">
    <property type="entry name" value="Galactose-binding domain-like"/>
    <property type="match status" value="1"/>
</dbReference>
<evidence type="ECO:0000313" key="4">
    <source>
        <dbReference type="Proteomes" id="UP000595897"/>
    </source>
</evidence>
<organism evidence="3 4">
    <name type="scientific">Anaeromicropila herbilytica</name>
    <dbReference type="NCBI Taxonomy" id="2785025"/>
    <lineage>
        <taxon>Bacteria</taxon>
        <taxon>Bacillati</taxon>
        <taxon>Bacillota</taxon>
        <taxon>Clostridia</taxon>
        <taxon>Lachnospirales</taxon>
        <taxon>Lachnospiraceae</taxon>
        <taxon>Anaeromicropila</taxon>
    </lineage>
</organism>
<dbReference type="Proteomes" id="UP000595897">
    <property type="component" value="Chromosome"/>
</dbReference>
<dbReference type="GO" id="GO:0005975">
    <property type="term" value="P:carbohydrate metabolic process"/>
    <property type="evidence" value="ECO:0007669"/>
    <property type="project" value="InterPro"/>
</dbReference>
<reference evidence="3 4" key="1">
    <citation type="submission" date="2020-11" db="EMBL/GenBank/DDBJ databases">
        <title>Draft genome sequencing of a Lachnospiraceae strain isolated from anoxic soil subjected to BSD treatment.</title>
        <authorList>
            <person name="Uek A."/>
            <person name="Tonouchi A."/>
        </authorList>
    </citation>
    <scope>NUCLEOTIDE SEQUENCE [LARGE SCALE GENOMIC DNA]</scope>
    <source>
        <strain evidence="3 4">TB5</strain>
    </source>
</reference>
<name>A0A7R7ICU7_9FIRM</name>
<dbReference type="Gene3D" id="2.60.120.260">
    <property type="entry name" value="Galactose-binding domain-like"/>
    <property type="match status" value="1"/>
</dbReference>
<gene>
    <name evidence="3" type="ORF">bsdtb5_24230</name>
</gene>
<dbReference type="InterPro" id="IPR012341">
    <property type="entry name" value="6hp_glycosidase-like_sf"/>
</dbReference>
<dbReference type="Pfam" id="PF17390">
    <property type="entry name" value="Bac_rhamnosid_C"/>
    <property type="match status" value="1"/>
</dbReference>
<sequence>MDEYSKWIWCNDWNEHYANAATMVLFRKKIEFEAEPKEVVITVSADSRYKLYINQTFVEVGPSKGDSQIWYQDNIDITSYLKKGSNVIAIMVLRYPLKPTDGNQSIIRTNYPGLYVIGMGKDVDNNNYEFSADGTWKYMVHDGIKIVPEAAGFAPLQIYEEVREQESSWDWKAEDYIDSDWRAAVPYHKSQIRDAVSPGNLNPRTIPFMYKKKRYFKGIINLKQSKSDLEIWNQMLHGKEKIVIPPWSEEIVEIDAGEETTGYYRLFIENGNSSEFTILQSEAYVQNDRIAEGNLPVKEDRMDYINGHLEGYQDLYYPAGRGTDTRLECYEPFWFRTFRFIQLKIVTKDSPVIIHGFDYIETGYPLNIETKVNTSDESLQDIWEISERTLQRCMHETYEDCPFYEQLQYAMDSRAQILYTYASAADDRLARKCIDDFKRAQRYDGLISSAYPNTKPNVIPGFSIFYIMMLHDHMMYFGDKDLISYHMPSIENVLYFFEQKKAEQRYLGQVGGYHRQHKFWSFIDWTPEWKIGVPNAINQGPITMESLLYILGLQKAAELADYIGRKEQALKYQEEAVSVQDSIRKYCIGADGMVQDGPGVYEYSQHCQVFAVITNTIDIQKGKENLLKTIEQQERYAQCSVSMILYLFRALEMTGLYDYTDQYWNVWRKMIQNHMTTSAESNSYCRSECHAWGAVALYELPAIILGVRPATPGFEKVYIRPITGYLEYADGYVITPKGKIEVSWKKKENEIQLDYKAPEGIEVVL</sequence>
<dbReference type="Gene3D" id="1.50.10.10">
    <property type="match status" value="1"/>
</dbReference>
<dbReference type="Pfam" id="PF17389">
    <property type="entry name" value="Bac_rhamnosid6H"/>
    <property type="match status" value="1"/>
</dbReference>
<evidence type="ECO:0000313" key="3">
    <source>
        <dbReference type="EMBL" id="BCN31128.1"/>
    </source>
</evidence>
<evidence type="ECO:0000259" key="1">
    <source>
        <dbReference type="Pfam" id="PF17389"/>
    </source>
</evidence>